<reference evidence="1" key="1">
    <citation type="journal article" date="2014" name="Front. Microbiol.">
        <title>High frequency of phylogenetically diverse reductive dehalogenase-homologous genes in deep subseafloor sedimentary metagenomes.</title>
        <authorList>
            <person name="Kawai M."/>
            <person name="Futagami T."/>
            <person name="Toyoda A."/>
            <person name="Takaki Y."/>
            <person name="Nishi S."/>
            <person name="Hori S."/>
            <person name="Arai W."/>
            <person name="Tsubouchi T."/>
            <person name="Morono Y."/>
            <person name="Uchiyama I."/>
            <person name="Ito T."/>
            <person name="Fujiyama A."/>
            <person name="Inagaki F."/>
            <person name="Takami H."/>
        </authorList>
    </citation>
    <scope>NUCLEOTIDE SEQUENCE</scope>
    <source>
        <strain evidence="1">Expedition CK06-06</strain>
    </source>
</reference>
<gene>
    <name evidence="1" type="ORF">S03H2_33696</name>
</gene>
<dbReference type="InterPro" id="IPR027417">
    <property type="entry name" value="P-loop_NTPase"/>
</dbReference>
<dbReference type="InterPro" id="IPR008571">
    <property type="entry name" value="HerA-like"/>
</dbReference>
<protein>
    <recommendedName>
        <fullName evidence="2">Helicase HerA central domain-containing protein</fullName>
    </recommendedName>
</protein>
<dbReference type="Gene3D" id="3.40.50.300">
    <property type="entry name" value="P-loop containing nucleotide triphosphate hydrolases"/>
    <property type="match status" value="1"/>
</dbReference>
<comment type="caution">
    <text evidence="1">The sequence shown here is derived from an EMBL/GenBank/DDBJ whole genome shotgun (WGS) entry which is preliminary data.</text>
</comment>
<evidence type="ECO:0008006" key="2">
    <source>
        <dbReference type="Google" id="ProtNLM"/>
    </source>
</evidence>
<sequence length="170" mass="19653">MWCDLFDLDINELMGIMLFKAVRQCSQRVGKEFLIDDIASEVTKLHGLDQTKEAIQRKLDMAHDWQIFEEHRYREIWEILQPDAINVLDLSVIAQGRYGLRNLVLAVLATFIFRMRAIARRRKALGLASDTKKVWLAIDEAHNFCPSGRSTLSKDILIRWAKEGRQPGLS</sequence>
<evidence type="ECO:0000313" key="1">
    <source>
        <dbReference type="EMBL" id="GAH49977.1"/>
    </source>
</evidence>
<accession>X1FYC5</accession>
<dbReference type="AlphaFoldDB" id="X1FYC5"/>
<name>X1FYC5_9ZZZZ</name>
<dbReference type="EMBL" id="BARU01020525">
    <property type="protein sequence ID" value="GAH49977.1"/>
    <property type="molecule type" value="Genomic_DNA"/>
</dbReference>
<proteinExistence type="predicted"/>
<dbReference type="PANTHER" id="PTHR42957">
    <property type="entry name" value="HELICASE MJ1565-RELATED"/>
    <property type="match status" value="1"/>
</dbReference>
<dbReference type="PANTHER" id="PTHR42957:SF1">
    <property type="entry name" value="HELICASE MJ1565-RELATED"/>
    <property type="match status" value="1"/>
</dbReference>
<organism evidence="1">
    <name type="scientific">marine sediment metagenome</name>
    <dbReference type="NCBI Taxonomy" id="412755"/>
    <lineage>
        <taxon>unclassified sequences</taxon>
        <taxon>metagenomes</taxon>
        <taxon>ecological metagenomes</taxon>
    </lineage>
</organism>
<feature type="non-terminal residue" evidence="1">
    <location>
        <position position="170"/>
    </location>
</feature>